<feature type="domain" description="AAA+ ATPase" evidence="2">
    <location>
        <begin position="291"/>
        <end position="462"/>
    </location>
</feature>
<dbReference type="CDD" id="cd00009">
    <property type="entry name" value="AAA"/>
    <property type="match status" value="1"/>
</dbReference>
<evidence type="ECO:0000313" key="3">
    <source>
        <dbReference type="EMBL" id="MDI1485270.1"/>
    </source>
</evidence>
<name>A0AA43QJ51_9LECA</name>
<dbReference type="GO" id="GO:0005634">
    <property type="term" value="C:nucleus"/>
    <property type="evidence" value="ECO:0007669"/>
    <property type="project" value="TreeGrafter"/>
</dbReference>
<dbReference type="InterPro" id="IPR003959">
    <property type="entry name" value="ATPase_AAA_core"/>
</dbReference>
<dbReference type="Proteomes" id="UP001161017">
    <property type="component" value="Unassembled WGS sequence"/>
</dbReference>
<dbReference type="InterPro" id="IPR027417">
    <property type="entry name" value="P-loop_NTPase"/>
</dbReference>
<gene>
    <name evidence="3" type="primary">ctf18</name>
    <name evidence="3" type="ORF">OHK93_000407</name>
</gene>
<feature type="compositionally biased region" description="Polar residues" evidence="1">
    <location>
        <begin position="40"/>
        <end position="51"/>
    </location>
</feature>
<evidence type="ECO:0000256" key="1">
    <source>
        <dbReference type="SAM" id="MobiDB-lite"/>
    </source>
</evidence>
<dbReference type="Pfam" id="PF00004">
    <property type="entry name" value="AAA"/>
    <property type="match status" value="1"/>
</dbReference>
<proteinExistence type="predicted"/>
<evidence type="ECO:0000259" key="2">
    <source>
        <dbReference type="SMART" id="SM00382"/>
    </source>
</evidence>
<dbReference type="PANTHER" id="PTHR23389">
    <property type="entry name" value="CHROMOSOME TRANSMISSION FIDELITY FACTOR 18"/>
    <property type="match status" value="1"/>
</dbReference>
<sequence length="990" mass="107935">MPLLSSPVAYPPSSSPSQQSEPRKRSLIKDGFYPSKRQALGSNGNDTGNPQPSKPPAKVAHLGDLENLPSIPPIRKGPFIDDDDDDEVLNLNGVKTPPIQKSLAQEGLPIQEDANILEDPFLMRNSASISNFSIPRQNACAKSSSGKPFYLRRKEKKAPIAFERLIAERSTTAAGRATKSYYGIDIHTLIDDSKKAKPQTRPSEPPAAEKPTQPSIESAPLSRAAQRRRNMLWTEKYRARKYLDLVGDERTHREVLRWVKNWDPIVFPGNVKPKPLRKPLPGQEEEVVKPHRKILLLTGPPGLGKTTLAHVCARQAGYEVVEINASDERTGQVVKGRIRDCVGTENVKGVNTNTEQGKVRKAGRPVCVVVDEVDGVVTGSGGGGDGGFVKALIDLVVLDQKNGGNNVTASMGGTFTKSKKKKGDGFRLLRPMILICNDVYHPSLRPLRSSGLAEIIHIRKPPLDKVTARLKSIFDKEGIPSDGDGVRRLCECAWGITSQSESQSKATGDGDMRGILVVGEWAAAKLRAQSQQDLPPRLTKQWVEDNMTEGLAHGGGGSRGVGRGGAKEAVERVFLEGAGFAKPTLPIPTKEELKDANLTSTFGVSEASKKHAMERLREIVDMSGECDRIVTDCFALYPSHPFQDDTFLSKPNAACDWLHFHDRLSSKVMGAHEWELGGYLSQSVLGLHHLFASSAASRRAWGGDQPRWGDSDAAAEEDLTPFTGLRANYEASEALKQNKAVLQGLHSTLSIPLHRSFRSAAVLSTDLVPHVMKMLTPDVKPIVVGGSGDQAGIASCRKEGEKRMVERAVGVMDALRVNFERARVDVVGRSGVSSHIYRMEPPLDSLSTFETAGQLGGQASAPTRYAIRQAMHQEHQKYMIRKTADSRQARYRAGGDDEDSPDVLLAEDRKADDVNGQPKRKPPNVKRDFFGRIIKETAPSSQEGPGDGGAASKRSGTASDNKGVWVSFHEGFSNAVRKPITLEELMASFQ</sequence>
<dbReference type="GO" id="GO:0005524">
    <property type="term" value="F:ATP binding"/>
    <property type="evidence" value="ECO:0007669"/>
    <property type="project" value="InterPro"/>
</dbReference>
<dbReference type="EMBL" id="JAPUFD010000001">
    <property type="protein sequence ID" value="MDI1485270.1"/>
    <property type="molecule type" value="Genomic_DNA"/>
</dbReference>
<feature type="region of interest" description="Disordered" evidence="1">
    <location>
        <begin position="1"/>
        <end position="83"/>
    </location>
</feature>
<dbReference type="PANTHER" id="PTHR23389:SF3">
    <property type="entry name" value="CHROMOSOME TRANSMISSION FIDELITY PROTEIN 18 HOMOLOG"/>
    <property type="match status" value="1"/>
</dbReference>
<comment type="caution">
    <text evidence="3">The sequence shown here is derived from an EMBL/GenBank/DDBJ whole genome shotgun (WGS) entry which is preliminary data.</text>
</comment>
<accession>A0AA43QJ51</accession>
<dbReference type="SUPFAM" id="SSF52540">
    <property type="entry name" value="P-loop containing nucleoside triphosphate hydrolases"/>
    <property type="match status" value="1"/>
</dbReference>
<keyword evidence="4" id="KW-1185">Reference proteome</keyword>
<feature type="compositionally biased region" description="Basic and acidic residues" evidence="1">
    <location>
        <begin position="925"/>
        <end position="935"/>
    </location>
</feature>
<feature type="region of interest" description="Disordered" evidence="1">
    <location>
        <begin position="908"/>
        <end position="961"/>
    </location>
</feature>
<evidence type="ECO:0000313" key="4">
    <source>
        <dbReference type="Proteomes" id="UP001161017"/>
    </source>
</evidence>
<dbReference type="GO" id="GO:0016887">
    <property type="term" value="F:ATP hydrolysis activity"/>
    <property type="evidence" value="ECO:0007669"/>
    <property type="project" value="InterPro"/>
</dbReference>
<dbReference type="AlphaFoldDB" id="A0AA43QJ51"/>
<organism evidence="3 4">
    <name type="scientific">Ramalina farinacea</name>
    <dbReference type="NCBI Taxonomy" id="258253"/>
    <lineage>
        <taxon>Eukaryota</taxon>
        <taxon>Fungi</taxon>
        <taxon>Dikarya</taxon>
        <taxon>Ascomycota</taxon>
        <taxon>Pezizomycotina</taxon>
        <taxon>Lecanoromycetes</taxon>
        <taxon>OSLEUM clade</taxon>
        <taxon>Lecanoromycetidae</taxon>
        <taxon>Lecanorales</taxon>
        <taxon>Lecanorineae</taxon>
        <taxon>Ramalinaceae</taxon>
        <taxon>Ramalina</taxon>
    </lineage>
</organism>
<dbReference type="SMART" id="SM00382">
    <property type="entry name" value="AAA"/>
    <property type="match status" value="1"/>
</dbReference>
<dbReference type="InterPro" id="IPR003593">
    <property type="entry name" value="AAA+_ATPase"/>
</dbReference>
<dbReference type="GO" id="GO:0003677">
    <property type="term" value="F:DNA binding"/>
    <property type="evidence" value="ECO:0007669"/>
    <property type="project" value="TreeGrafter"/>
</dbReference>
<protein>
    <submittedName>
        <fullName evidence="3">Chromosome transmission fidelity protein 18</fullName>
    </submittedName>
</protein>
<feature type="region of interest" description="Disordered" evidence="1">
    <location>
        <begin position="192"/>
        <end position="225"/>
    </location>
</feature>
<reference evidence="3" key="1">
    <citation type="journal article" date="2023" name="Genome Biol. Evol.">
        <title>First Whole Genome Sequence and Flow Cytometry Genome Size Data for the Lichen-Forming Fungus Ramalina farinacea (Ascomycota).</title>
        <authorList>
            <person name="Llewellyn T."/>
            <person name="Mian S."/>
            <person name="Hill R."/>
            <person name="Leitch I.J."/>
            <person name="Gaya E."/>
        </authorList>
    </citation>
    <scope>NUCLEOTIDE SEQUENCE</scope>
    <source>
        <strain evidence="3">LIQ254RAFAR</strain>
    </source>
</reference>
<dbReference type="Gene3D" id="3.40.50.300">
    <property type="entry name" value="P-loop containing nucleotide triphosphate hydrolases"/>
    <property type="match status" value="1"/>
</dbReference>